<accession>A0A256ILM0</accession>
<comment type="caution">
    <text evidence="1">The sequence shown here is derived from an EMBL/GenBank/DDBJ whole genome shotgun (WGS) entry which is preliminary data.</text>
</comment>
<dbReference type="OrthoDB" id="331517at2157"/>
<sequence length="206" mass="23022">MLDVSTWRSDVRREYQRTFVAETLREIDAMIDVFPRSVRAEARFEEHSVDVESVYGSLHTEIESPEDLEAAVFEERRDSWEASREFVESLRLLSGTVAVLAPVDDDGDLPEDGDEPVIETMWTVQLVDRRFETLQSLVTGSISGKAKSKIKSVFGWIRNTLSSISSRLWSLVSSHTSLREWSVTGGAGVSMFGLQGTADVSLTFGP</sequence>
<name>A0A256ILM0_9EURY</name>
<protein>
    <submittedName>
        <fullName evidence="1">Uncharacterized protein</fullName>
    </submittedName>
</protein>
<evidence type="ECO:0000313" key="1">
    <source>
        <dbReference type="EMBL" id="OYR57460.1"/>
    </source>
</evidence>
<dbReference type="RefSeq" id="WP_094531025.1">
    <property type="nucleotide sequence ID" value="NZ_NHPJ01000060.1"/>
</dbReference>
<gene>
    <name evidence="1" type="ORF">DJ70_05845</name>
</gene>
<reference evidence="1 2" key="1">
    <citation type="journal article" date="2014" name="Front. Microbiol.">
        <title>Population and genomic analysis of the genus Halorubrum.</title>
        <authorList>
            <person name="Fullmer M.S."/>
            <person name="Soucy S.M."/>
            <person name="Swithers K.S."/>
            <person name="Makkay A.M."/>
            <person name="Wheeler R."/>
            <person name="Ventosa A."/>
            <person name="Gogarten J.P."/>
            <person name="Papke R.T."/>
        </authorList>
    </citation>
    <scope>NUCLEOTIDE SEQUENCE [LARGE SCALE GENOMIC DNA]</scope>
    <source>
        <strain evidence="1 2">Cb34</strain>
    </source>
</reference>
<dbReference type="EMBL" id="NHPJ01000060">
    <property type="protein sequence ID" value="OYR57460.1"/>
    <property type="molecule type" value="Genomic_DNA"/>
</dbReference>
<dbReference type="AlphaFoldDB" id="A0A256ILM0"/>
<proteinExistence type="predicted"/>
<organism evidence="1 2">
    <name type="scientific">Halorubrum halodurans</name>
    <dbReference type="NCBI Taxonomy" id="1383851"/>
    <lineage>
        <taxon>Archaea</taxon>
        <taxon>Methanobacteriati</taxon>
        <taxon>Methanobacteriota</taxon>
        <taxon>Stenosarchaea group</taxon>
        <taxon>Halobacteria</taxon>
        <taxon>Halobacteriales</taxon>
        <taxon>Haloferacaceae</taxon>
        <taxon>Halorubrum</taxon>
    </lineage>
</organism>
<dbReference type="Proteomes" id="UP000216308">
    <property type="component" value="Unassembled WGS sequence"/>
</dbReference>
<evidence type="ECO:0000313" key="2">
    <source>
        <dbReference type="Proteomes" id="UP000216308"/>
    </source>
</evidence>
<keyword evidence="2" id="KW-1185">Reference proteome</keyword>